<proteinExistence type="predicted"/>
<name>A0A0F6YKV4_9BACT</name>
<dbReference type="Pfam" id="PF04366">
    <property type="entry name" value="Ysc84"/>
    <property type="match status" value="1"/>
</dbReference>
<dbReference type="AlphaFoldDB" id="A0A0F6YKV4"/>
<evidence type="ECO:0000313" key="3">
    <source>
        <dbReference type="Proteomes" id="UP000034883"/>
    </source>
</evidence>
<dbReference type="Proteomes" id="UP000034883">
    <property type="component" value="Chromosome"/>
</dbReference>
<feature type="domain" description="Ysc84 actin-binding" evidence="1">
    <location>
        <begin position="82"/>
        <end position="161"/>
    </location>
</feature>
<keyword evidence="3" id="KW-1185">Reference proteome</keyword>
<protein>
    <recommendedName>
        <fullName evidence="1">Ysc84 actin-binding domain-containing protein</fullName>
    </recommendedName>
</protein>
<dbReference type="EMBL" id="CP011125">
    <property type="protein sequence ID" value="AKF08603.1"/>
    <property type="molecule type" value="Genomic_DNA"/>
</dbReference>
<sequence>MFFGCASAPESRPDQRALEARADGALETMMARDTSLRPLLSRAAGYVVFPEVTEGGFIVGGAQSVGVVYENGRPTGYAELRGGTVGAQIGGQSYSQLVVFEDRQALQRLRAGNFDLTAGVTATAIQAGAAAQANFEGGTAVFIDSQSGLMAGATVGGESITYISK</sequence>
<evidence type="ECO:0000313" key="2">
    <source>
        <dbReference type="EMBL" id="AKF08603.1"/>
    </source>
</evidence>
<gene>
    <name evidence="2" type="ORF">DB32_005752</name>
</gene>
<organism evidence="2 3">
    <name type="scientific">Sandaracinus amylolyticus</name>
    <dbReference type="NCBI Taxonomy" id="927083"/>
    <lineage>
        <taxon>Bacteria</taxon>
        <taxon>Pseudomonadati</taxon>
        <taxon>Myxococcota</taxon>
        <taxon>Polyangia</taxon>
        <taxon>Polyangiales</taxon>
        <taxon>Sandaracinaceae</taxon>
        <taxon>Sandaracinus</taxon>
    </lineage>
</organism>
<dbReference type="STRING" id="927083.DB32_005752"/>
<dbReference type="KEGG" id="samy:DB32_005752"/>
<reference evidence="2 3" key="1">
    <citation type="submission" date="2015-03" db="EMBL/GenBank/DDBJ databases">
        <title>Genome assembly of Sandaracinus amylolyticus DSM 53668.</title>
        <authorList>
            <person name="Sharma G."/>
            <person name="Subramanian S."/>
        </authorList>
    </citation>
    <scope>NUCLEOTIDE SEQUENCE [LARGE SCALE GENOMIC DNA]</scope>
    <source>
        <strain evidence="2 3">DSM 53668</strain>
    </source>
</reference>
<evidence type="ECO:0000259" key="1">
    <source>
        <dbReference type="Pfam" id="PF04366"/>
    </source>
</evidence>
<dbReference type="InterPro" id="IPR007461">
    <property type="entry name" value="Ysc84_actin-binding"/>
</dbReference>
<accession>A0A0F6YKV4</accession>